<reference evidence="1 2" key="1">
    <citation type="journal article" date="2008" name="Environ. Microbiol.">
        <title>The genome of Erwinia tasmaniensis strain Et1/99, a non-pathogenic bacterium in the genus Erwinia.</title>
        <authorList>
            <person name="Kube M."/>
            <person name="Migdoll A.M."/>
            <person name="Mueller I."/>
            <person name="Kuhl H."/>
            <person name="Beck A."/>
            <person name="Reinhardt R."/>
            <person name="Geider K."/>
        </authorList>
    </citation>
    <scope>NUCLEOTIDE SEQUENCE [LARGE SCALE GENOMIC DNA]</scope>
    <source>
        <strain evidence="2">DSM 17950 / CFBP 7177 / CIP 109463 / NCPPB 4357 / Et1/99</strain>
        <plasmid evidence="2">pET35</plasmid>
    </source>
</reference>
<name>B2VAS5_ERWT9</name>
<dbReference type="EMBL" id="CU468130">
    <property type="protein sequence ID" value="CAO94809.1"/>
    <property type="molecule type" value="Genomic_DNA"/>
</dbReference>
<evidence type="ECO:0000313" key="2">
    <source>
        <dbReference type="Proteomes" id="UP000001726"/>
    </source>
</evidence>
<proteinExistence type="predicted"/>
<protein>
    <submittedName>
        <fullName evidence="1">Conjugal transfer protein TraF</fullName>
    </submittedName>
</protein>
<keyword evidence="1" id="KW-0614">Plasmid</keyword>
<gene>
    <name evidence="1" type="primary">traF</name>
    <name evidence="1" type="ordered locus">ETA_pET350090</name>
</gene>
<dbReference type="AlphaFoldDB" id="B2VAS5"/>
<sequence>MLFEGGFMTFKYTAVIFALFMLSACSTNPPKPPMPKGEWVQMNTNVPAAKLQLQKIKAAKGGVE</sequence>
<dbReference type="KEGG" id="eta:ETA_pET350090"/>
<keyword evidence="2" id="KW-1185">Reference proteome</keyword>
<evidence type="ECO:0000313" key="1">
    <source>
        <dbReference type="EMBL" id="CAO94809.1"/>
    </source>
</evidence>
<dbReference type="HOGENOM" id="CLU_2953518_0_0_6"/>
<geneLocation type="plasmid" evidence="1 2">
    <name>pET35</name>
</geneLocation>
<dbReference type="Proteomes" id="UP000001726">
    <property type="component" value="Plasmid pET35"/>
</dbReference>
<organism evidence="1 2">
    <name type="scientific">Erwinia tasmaniensis (strain DSM 17950 / CFBP 7177 / CIP 109463 / NCPPB 4357 / Et1/99)</name>
    <dbReference type="NCBI Taxonomy" id="465817"/>
    <lineage>
        <taxon>Bacteria</taxon>
        <taxon>Pseudomonadati</taxon>
        <taxon>Pseudomonadota</taxon>
        <taxon>Gammaproteobacteria</taxon>
        <taxon>Enterobacterales</taxon>
        <taxon>Erwiniaceae</taxon>
        <taxon>Erwinia</taxon>
    </lineage>
</organism>
<accession>B2VAS5</accession>